<proteinExistence type="predicted"/>
<protein>
    <submittedName>
        <fullName evidence="1">4557_t:CDS:1</fullName>
    </submittedName>
</protein>
<gene>
    <name evidence="1" type="ORF">SCALOS_LOCUS2324</name>
</gene>
<dbReference type="EMBL" id="CAJVPM010002009">
    <property type="protein sequence ID" value="CAG8478376.1"/>
    <property type="molecule type" value="Genomic_DNA"/>
</dbReference>
<name>A0ACA9KK65_9GLOM</name>
<sequence>MEIEKVNTDQDTVFMETNKNNSADDNISTTTTTKILKNKSNKKEQNHIRSSAPLRKRDLLSDNKTKGGRHQDAKIINPNSTSTPTLSNSL</sequence>
<evidence type="ECO:0000313" key="1">
    <source>
        <dbReference type="EMBL" id="CAG8478376.1"/>
    </source>
</evidence>
<keyword evidence="2" id="KW-1185">Reference proteome</keyword>
<accession>A0ACA9KK65</accession>
<organism evidence="1 2">
    <name type="scientific">Scutellospora calospora</name>
    <dbReference type="NCBI Taxonomy" id="85575"/>
    <lineage>
        <taxon>Eukaryota</taxon>
        <taxon>Fungi</taxon>
        <taxon>Fungi incertae sedis</taxon>
        <taxon>Mucoromycota</taxon>
        <taxon>Glomeromycotina</taxon>
        <taxon>Glomeromycetes</taxon>
        <taxon>Diversisporales</taxon>
        <taxon>Gigasporaceae</taxon>
        <taxon>Scutellospora</taxon>
    </lineage>
</organism>
<dbReference type="Proteomes" id="UP000789860">
    <property type="component" value="Unassembled WGS sequence"/>
</dbReference>
<reference evidence="1" key="1">
    <citation type="submission" date="2021-06" db="EMBL/GenBank/DDBJ databases">
        <authorList>
            <person name="Kallberg Y."/>
            <person name="Tangrot J."/>
            <person name="Rosling A."/>
        </authorList>
    </citation>
    <scope>NUCLEOTIDE SEQUENCE</scope>
    <source>
        <strain evidence="1">AU212A</strain>
    </source>
</reference>
<evidence type="ECO:0000313" key="2">
    <source>
        <dbReference type="Proteomes" id="UP000789860"/>
    </source>
</evidence>
<comment type="caution">
    <text evidence="1">The sequence shown here is derived from an EMBL/GenBank/DDBJ whole genome shotgun (WGS) entry which is preliminary data.</text>
</comment>